<dbReference type="PIRSF" id="PIRSF006092">
    <property type="entry name" value="GreA_GreB"/>
    <property type="match status" value="1"/>
</dbReference>
<dbReference type="Gene3D" id="1.10.287.180">
    <property type="entry name" value="Transcription elongation factor, GreA/GreB, N-terminal domain"/>
    <property type="match status" value="1"/>
</dbReference>
<keyword evidence="12" id="KW-0648">Protein biosynthesis</keyword>
<evidence type="ECO:0000259" key="11">
    <source>
        <dbReference type="Pfam" id="PF03449"/>
    </source>
</evidence>
<dbReference type="FunFam" id="3.10.50.30:FF:000001">
    <property type="entry name" value="Transcription elongation factor GreA"/>
    <property type="match status" value="1"/>
</dbReference>
<dbReference type="HAMAP" id="MF_00105">
    <property type="entry name" value="GreA_GreB"/>
    <property type="match status" value="1"/>
</dbReference>
<dbReference type="FunFam" id="1.10.287.180:FF:000001">
    <property type="entry name" value="Transcription elongation factor GreA"/>
    <property type="match status" value="1"/>
</dbReference>
<evidence type="ECO:0000256" key="8">
    <source>
        <dbReference type="HAMAP-Rule" id="MF_00105"/>
    </source>
</evidence>
<evidence type="ECO:0000313" key="13">
    <source>
        <dbReference type="Proteomes" id="UP000198697"/>
    </source>
</evidence>
<dbReference type="InterPro" id="IPR022691">
    <property type="entry name" value="Tscrpt_elong_fac_GreA/B_N"/>
</dbReference>
<dbReference type="OrthoDB" id="9808774at2"/>
<dbReference type="PANTHER" id="PTHR30437">
    <property type="entry name" value="TRANSCRIPTION ELONGATION FACTOR GREA"/>
    <property type="match status" value="1"/>
</dbReference>
<keyword evidence="5 8" id="KW-0804">Transcription</keyword>
<dbReference type="EMBL" id="FOHS01000002">
    <property type="protein sequence ID" value="SET49076.1"/>
    <property type="molecule type" value="Genomic_DNA"/>
</dbReference>
<evidence type="ECO:0000256" key="7">
    <source>
        <dbReference type="ARBA" id="ARBA00030776"/>
    </source>
</evidence>
<evidence type="ECO:0000259" key="10">
    <source>
        <dbReference type="Pfam" id="PF01272"/>
    </source>
</evidence>
<dbReference type="Gene3D" id="3.10.50.30">
    <property type="entry name" value="Transcription elongation factor, GreA/GreB, C-terminal domain"/>
    <property type="match status" value="1"/>
</dbReference>
<gene>
    <name evidence="8" type="primary">greA</name>
    <name evidence="12" type="ORF">SAMN04487998_2001</name>
</gene>
<dbReference type="Proteomes" id="UP000198697">
    <property type="component" value="Unassembled WGS sequence"/>
</dbReference>
<dbReference type="InterPro" id="IPR036953">
    <property type="entry name" value="GreA/GreB_C_sf"/>
</dbReference>
<dbReference type="GO" id="GO:0003746">
    <property type="term" value="F:translation elongation factor activity"/>
    <property type="evidence" value="ECO:0007669"/>
    <property type="project" value="UniProtKB-KW"/>
</dbReference>
<dbReference type="NCBIfam" id="NF001263">
    <property type="entry name" value="PRK00226.1-4"/>
    <property type="match status" value="1"/>
</dbReference>
<evidence type="ECO:0000313" key="12">
    <source>
        <dbReference type="EMBL" id="SET49076.1"/>
    </source>
</evidence>
<dbReference type="InterPro" id="IPR036805">
    <property type="entry name" value="Tscrpt_elong_fac_GreA/B_N_sf"/>
</dbReference>
<dbReference type="NCBIfam" id="TIGR01462">
    <property type="entry name" value="greA"/>
    <property type="match status" value="1"/>
</dbReference>
<evidence type="ECO:0000256" key="5">
    <source>
        <dbReference type="ARBA" id="ARBA00023163"/>
    </source>
</evidence>
<name>A0A1I0EUH5_9BACT</name>
<keyword evidence="12" id="KW-0251">Elongation factor</keyword>
<protein>
    <recommendedName>
        <fullName evidence="2 8">Transcription elongation factor GreA</fullName>
    </recommendedName>
    <alternativeName>
        <fullName evidence="7 8">Transcript cleavage factor GreA</fullName>
    </alternativeName>
</protein>
<dbReference type="Pfam" id="PF03449">
    <property type="entry name" value="GreA_GreB_N"/>
    <property type="match status" value="1"/>
</dbReference>
<organism evidence="12 13">
    <name type="scientific">Hymenobacter actinosclerus</name>
    <dbReference type="NCBI Taxonomy" id="82805"/>
    <lineage>
        <taxon>Bacteria</taxon>
        <taxon>Pseudomonadati</taxon>
        <taxon>Bacteroidota</taxon>
        <taxon>Cytophagia</taxon>
        <taxon>Cytophagales</taxon>
        <taxon>Hymenobacteraceae</taxon>
        <taxon>Hymenobacter</taxon>
    </lineage>
</organism>
<evidence type="ECO:0000256" key="6">
    <source>
        <dbReference type="ARBA" id="ARBA00024916"/>
    </source>
</evidence>
<dbReference type="STRING" id="82805.SAMN04487998_2001"/>
<dbReference type="SUPFAM" id="SSF46557">
    <property type="entry name" value="GreA transcript cleavage protein, N-terminal domain"/>
    <property type="match status" value="1"/>
</dbReference>
<dbReference type="GO" id="GO:0070063">
    <property type="term" value="F:RNA polymerase binding"/>
    <property type="evidence" value="ECO:0007669"/>
    <property type="project" value="InterPro"/>
</dbReference>
<dbReference type="PANTHER" id="PTHR30437:SF4">
    <property type="entry name" value="TRANSCRIPTION ELONGATION FACTOR GREA"/>
    <property type="match status" value="1"/>
</dbReference>
<sequence>MSTINYYTPEGLQKLKAELQDLKIRGRAKAADDLREARDKGDLSENAEYDAAKDAQGLLELKIAKLEEVLGNARLLDETNLDLSKVLIMSKVKLKNLKNNMVLDYTLVAEEEANLAAGKISVKSPIGRGLLGKSVGETAEITVPAGKLQFQVLEISR</sequence>
<dbReference type="GO" id="GO:0006354">
    <property type="term" value="P:DNA-templated transcription elongation"/>
    <property type="evidence" value="ECO:0007669"/>
    <property type="project" value="TreeGrafter"/>
</dbReference>
<dbReference type="Pfam" id="PF01272">
    <property type="entry name" value="GreA_GreB"/>
    <property type="match status" value="1"/>
</dbReference>
<dbReference type="GO" id="GO:0003677">
    <property type="term" value="F:DNA binding"/>
    <property type="evidence" value="ECO:0007669"/>
    <property type="project" value="UniProtKB-UniRule"/>
</dbReference>
<dbReference type="PROSITE" id="PS00830">
    <property type="entry name" value="GREAB_2"/>
    <property type="match status" value="1"/>
</dbReference>
<keyword evidence="3 8" id="KW-0805">Transcription regulation</keyword>
<dbReference type="InterPro" id="IPR023459">
    <property type="entry name" value="Tscrpt_elong_fac_GreA/B_fam"/>
</dbReference>
<dbReference type="InterPro" id="IPR001437">
    <property type="entry name" value="Tscrpt_elong_fac_GreA/B_C"/>
</dbReference>
<feature type="domain" description="Transcription elongation factor GreA/GreB N-terminal" evidence="11">
    <location>
        <begin position="5"/>
        <end position="74"/>
    </location>
</feature>
<evidence type="ECO:0000256" key="4">
    <source>
        <dbReference type="ARBA" id="ARBA00023125"/>
    </source>
</evidence>
<accession>A0A1I0EUH5</accession>
<dbReference type="AlphaFoldDB" id="A0A1I0EUH5"/>
<feature type="domain" description="Transcription elongation factor GreA/GreB C-terminal" evidence="10">
    <location>
        <begin position="84"/>
        <end position="156"/>
    </location>
</feature>
<dbReference type="GO" id="GO:0032784">
    <property type="term" value="P:regulation of DNA-templated transcription elongation"/>
    <property type="evidence" value="ECO:0007669"/>
    <property type="project" value="UniProtKB-UniRule"/>
</dbReference>
<comment type="function">
    <text evidence="6 8 9">Necessary for efficient RNA polymerase transcription elongation past template-encoded arresting sites. The arresting sites in DNA have the property of trapping a certain fraction of elongating RNA polymerases that pass through, resulting in locked ternary complexes. Cleavage of the nascent transcript by cleavage factors such as GreA or GreB allows the resumption of elongation from the new 3'terminus. GreA releases sequences of 2 to 3 nucleotides.</text>
</comment>
<dbReference type="SUPFAM" id="SSF54534">
    <property type="entry name" value="FKBP-like"/>
    <property type="match status" value="1"/>
</dbReference>
<evidence type="ECO:0000256" key="9">
    <source>
        <dbReference type="RuleBase" id="RU000556"/>
    </source>
</evidence>
<evidence type="ECO:0000256" key="1">
    <source>
        <dbReference type="ARBA" id="ARBA00008213"/>
    </source>
</evidence>
<comment type="similarity">
    <text evidence="1 8 9">Belongs to the GreA/GreB family.</text>
</comment>
<dbReference type="InterPro" id="IPR006359">
    <property type="entry name" value="Tscrpt_elong_fac_GreA"/>
</dbReference>
<dbReference type="InterPro" id="IPR018151">
    <property type="entry name" value="TF_GreA/GreB_CS"/>
</dbReference>
<dbReference type="RefSeq" id="WP_092770925.1">
    <property type="nucleotide sequence ID" value="NZ_FOHS01000002.1"/>
</dbReference>
<evidence type="ECO:0000256" key="2">
    <source>
        <dbReference type="ARBA" id="ARBA00013729"/>
    </source>
</evidence>
<dbReference type="InterPro" id="IPR028624">
    <property type="entry name" value="Tscrpt_elong_fac_GreA/B"/>
</dbReference>
<keyword evidence="13" id="KW-1185">Reference proteome</keyword>
<keyword evidence="4 8" id="KW-0238">DNA-binding</keyword>
<reference evidence="13" key="1">
    <citation type="submission" date="2016-10" db="EMBL/GenBank/DDBJ databases">
        <authorList>
            <person name="Varghese N."/>
            <person name="Submissions S."/>
        </authorList>
    </citation>
    <scope>NUCLEOTIDE SEQUENCE [LARGE SCALE GENOMIC DNA]</scope>
    <source>
        <strain evidence="13">DSM 15310</strain>
    </source>
</reference>
<proteinExistence type="inferred from homology"/>
<evidence type="ECO:0000256" key="3">
    <source>
        <dbReference type="ARBA" id="ARBA00023015"/>
    </source>
</evidence>